<gene>
    <name evidence="1" type="ordered locus">pRL80072</name>
</gene>
<geneLocation type="plasmid" evidence="1 2">
    <name>pRL8</name>
</geneLocation>
<evidence type="ECO:0000313" key="2">
    <source>
        <dbReference type="Proteomes" id="UP000006575"/>
    </source>
</evidence>
<proteinExistence type="predicted"/>
<dbReference type="AlphaFoldDB" id="Q1M9E5"/>
<sequence length="121" mass="12922">MMVGKSGPTASSMAATATLGKRGRWVEEMATRTAACPDSSSPDGFLPAIQVPSPFSEPNIQRKFAAPFGRLHRVRHCRLQLQPARSCLLGTTILGEQASPMRLADGALIVSGMPVMKLSRT</sequence>
<dbReference type="HOGENOM" id="CLU_2036122_0_0_5"/>
<dbReference type="EMBL" id="AM236082">
    <property type="protein sequence ID" value="CAK02873.1"/>
    <property type="molecule type" value="Genomic_DNA"/>
</dbReference>
<keyword evidence="2" id="KW-1185">Reference proteome</keyword>
<name>Q1M9E5_RHIJ3</name>
<dbReference type="KEGG" id="rle:pRL80072"/>
<keyword evidence="1" id="KW-0614">Plasmid</keyword>
<dbReference type="Proteomes" id="UP000006575">
    <property type="component" value="Plasmid pRL8"/>
</dbReference>
<evidence type="ECO:0000313" key="1">
    <source>
        <dbReference type="EMBL" id="CAK02873.1"/>
    </source>
</evidence>
<protein>
    <submittedName>
        <fullName evidence="1">Uncharacterized protein</fullName>
    </submittedName>
</protein>
<dbReference type="EnsemblBacteria" id="CAK02873">
    <property type="protein sequence ID" value="CAK02873"/>
    <property type="gene ID" value="pRL80072"/>
</dbReference>
<organism evidence="1 2">
    <name type="scientific">Rhizobium johnstonii (strain DSM 114642 / LMG 32736 / 3841)</name>
    <name type="common">Rhizobium leguminosarum bv. viciae</name>
    <dbReference type="NCBI Taxonomy" id="216596"/>
    <lineage>
        <taxon>Bacteria</taxon>
        <taxon>Pseudomonadati</taxon>
        <taxon>Pseudomonadota</taxon>
        <taxon>Alphaproteobacteria</taxon>
        <taxon>Hyphomicrobiales</taxon>
        <taxon>Rhizobiaceae</taxon>
        <taxon>Rhizobium/Agrobacterium group</taxon>
        <taxon>Rhizobium</taxon>
        <taxon>Rhizobium johnstonii</taxon>
    </lineage>
</organism>
<accession>Q1M9E5</accession>
<reference evidence="1 2" key="1">
    <citation type="journal article" date="2006" name="Genome Biol.">
        <title>The genome of Rhizobium leguminosarum has recognizable core and accessory components.</title>
        <authorList>
            <person name="Young J.W."/>
            <person name="Crossman L.C."/>
            <person name="Johnston A.W.B."/>
            <person name="Thomson N.R."/>
            <person name="Ghazoui Z.F."/>
            <person name="Hull K.H."/>
            <person name="Wexler M."/>
            <person name="Curson A.R.J."/>
            <person name="Todd J.D."/>
            <person name="Poole P.S."/>
            <person name="Mauchline T.H."/>
            <person name="East A.K."/>
            <person name="Quail M.A."/>
            <person name="Churcher C."/>
            <person name="Arrowsmith C."/>
            <person name="Cherevach A."/>
            <person name="Chillingworth T."/>
            <person name="Clarke K."/>
            <person name="Cronin A."/>
            <person name="Davis P."/>
            <person name="Fraser A."/>
            <person name="Hance Z."/>
            <person name="Hauser H."/>
            <person name="Jagels K."/>
            <person name="Moule S."/>
            <person name="Mungall K."/>
            <person name="Norbertczak H."/>
            <person name="Rabbinowitsch E."/>
            <person name="Sanders M."/>
            <person name="Simmonds M."/>
            <person name="Whitehead S."/>
            <person name="Parkhill J."/>
        </authorList>
    </citation>
    <scope>NUCLEOTIDE SEQUENCE [LARGE SCALE GENOMIC DNA]</scope>
    <source>
        <strain evidence="2">DSM 114642 / LMG 32736 / 3841</strain>
    </source>
</reference>